<feature type="domain" description="Type I restriction modification DNA specificity" evidence="4">
    <location>
        <begin position="248"/>
        <end position="414"/>
    </location>
</feature>
<comment type="caution">
    <text evidence="5">The sequence shown here is derived from an EMBL/GenBank/DDBJ whole genome shotgun (WGS) entry which is preliminary data.</text>
</comment>
<dbReference type="CDD" id="cd16961">
    <property type="entry name" value="RMtype1_S_TRD-CR_like"/>
    <property type="match status" value="1"/>
</dbReference>
<evidence type="ECO:0000256" key="3">
    <source>
        <dbReference type="ARBA" id="ARBA00023125"/>
    </source>
</evidence>
<name>A0A084JX67_NONUL</name>
<proteinExistence type="inferred from homology"/>
<accession>A0A084JX67</accession>
<dbReference type="OrthoDB" id="667970at2"/>
<dbReference type="Gene3D" id="1.10.287.1120">
    <property type="entry name" value="Bipartite methylase S protein"/>
    <property type="match status" value="1"/>
</dbReference>
<evidence type="ECO:0000256" key="2">
    <source>
        <dbReference type="ARBA" id="ARBA00022747"/>
    </source>
</evidence>
<reference evidence="6 8" key="2">
    <citation type="submission" date="2018-03" db="EMBL/GenBank/DDBJ databases">
        <title>Genomic Encyclopedia of Archaeal and Bacterial Type Strains, Phase II (KMG-II): from individual species to whole genera.</title>
        <authorList>
            <person name="Goeker M."/>
        </authorList>
    </citation>
    <scope>NUCLEOTIDE SEQUENCE [LARGE SCALE GENOMIC DNA]</scope>
    <source>
        <strain evidence="6 8">DSM 22727</strain>
    </source>
</reference>
<protein>
    <submittedName>
        <fullName evidence="6">Type I restriction enzyme S subunit</fullName>
    </submittedName>
</protein>
<dbReference type="Proteomes" id="UP000028531">
    <property type="component" value="Unassembled WGS sequence"/>
</dbReference>
<reference evidence="5 7" key="1">
    <citation type="submission" date="2014-07" db="EMBL/GenBank/DDBJ databases">
        <title>Draft genome sequence of Nonlabens ulvanivorans, an ulvan degrading bacterium.</title>
        <authorList>
            <person name="Kopel M."/>
            <person name="Helbert W."/>
            <person name="Henrissat B."/>
            <person name="Doniger T."/>
            <person name="Banin E."/>
        </authorList>
    </citation>
    <scope>NUCLEOTIDE SEQUENCE [LARGE SCALE GENOMIC DNA]</scope>
    <source>
        <strain evidence="5 7">PLR</strain>
    </source>
</reference>
<organism evidence="5 7">
    <name type="scientific">Nonlabens ulvanivorans</name>
    <name type="common">Persicivirga ulvanivorans</name>
    <dbReference type="NCBI Taxonomy" id="906888"/>
    <lineage>
        <taxon>Bacteria</taxon>
        <taxon>Pseudomonadati</taxon>
        <taxon>Bacteroidota</taxon>
        <taxon>Flavobacteriia</taxon>
        <taxon>Flavobacteriales</taxon>
        <taxon>Flavobacteriaceae</taxon>
        <taxon>Nonlabens</taxon>
    </lineage>
</organism>
<evidence type="ECO:0000256" key="1">
    <source>
        <dbReference type="ARBA" id="ARBA00010923"/>
    </source>
</evidence>
<dbReference type="SUPFAM" id="SSF116734">
    <property type="entry name" value="DNA methylase specificity domain"/>
    <property type="match status" value="2"/>
</dbReference>
<keyword evidence="3" id="KW-0238">DNA-binding</keyword>
<keyword evidence="2" id="KW-0680">Restriction system</keyword>
<dbReference type="InterPro" id="IPR000055">
    <property type="entry name" value="Restrct_endonuc_typeI_TRD"/>
</dbReference>
<keyword evidence="8" id="KW-1185">Reference proteome</keyword>
<dbReference type="Pfam" id="PF01420">
    <property type="entry name" value="Methylase_S"/>
    <property type="match status" value="2"/>
</dbReference>
<feature type="domain" description="Type I restriction modification DNA specificity" evidence="4">
    <location>
        <begin position="26"/>
        <end position="200"/>
    </location>
</feature>
<evidence type="ECO:0000313" key="5">
    <source>
        <dbReference type="EMBL" id="KEZ93551.1"/>
    </source>
</evidence>
<gene>
    <name evidence="5" type="ORF">IL45_04900</name>
    <name evidence="6" type="ORF">LY02_01157</name>
</gene>
<dbReference type="InterPro" id="IPR052021">
    <property type="entry name" value="Type-I_RS_S_subunit"/>
</dbReference>
<dbReference type="Gene3D" id="3.90.220.20">
    <property type="entry name" value="DNA methylase specificity domains"/>
    <property type="match status" value="2"/>
</dbReference>
<dbReference type="EMBL" id="PVNA01000002">
    <property type="protein sequence ID" value="PRX14128.1"/>
    <property type="molecule type" value="Genomic_DNA"/>
</dbReference>
<dbReference type="GO" id="GO:0003677">
    <property type="term" value="F:DNA binding"/>
    <property type="evidence" value="ECO:0007669"/>
    <property type="project" value="UniProtKB-KW"/>
</dbReference>
<dbReference type="Proteomes" id="UP000239997">
    <property type="component" value="Unassembled WGS sequence"/>
</dbReference>
<dbReference type="GO" id="GO:0009307">
    <property type="term" value="P:DNA restriction-modification system"/>
    <property type="evidence" value="ECO:0007669"/>
    <property type="project" value="UniProtKB-KW"/>
</dbReference>
<evidence type="ECO:0000313" key="6">
    <source>
        <dbReference type="EMBL" id="PRX14128.1"/>
    </source>
</evidence>
<evidence type="ECO:0000313" key="8">
    <source>
        <dbReference type="Proteomes" id="UP000239997"/>
    </source>
</evidence>
<dbReference type="PANTHER" id="PTHR30408">
    <property type="entry name" value="TYPE-1 RESTRICTION ENZYME ECOKI SPECIFICITY PROTEIN"/>
    <property type="match status" value="1"/>
</dbReference>
<dbReference type="RefSeq" id="WP_036580991.1">
    <property type="nucleotide sequence ID" value="NZ_JPJI01000026.1"/>
</dbReference>
<sequence length="443" mass="51355">MIEVENKLQRYEKYKDSGVEWLGEIPEHWETRKIKFFYKNKDSIFIDGDWIESKDIGSNEVYYFTTGNIRELKFYDKERTFISNKTFAKLNCTEIFENDILISRLNLPIGRCCLAPKFDKKTIVSVDVCVLRADLEFNRSFLVYVMNSPQYFTHTENKARGAIMKRISRTILGNISLPIPPLPEQTAIAQFLDDKTSKIEDAIAIKEQQISLLKERKQILIHKAVIRGLDDRVTMKDSGVEWIGEIPEHWEVKRVKHLLEERTERSKDGEEPLLMMSQIHGLVVRSEFHSKAEVAQNNEGNKIVKKNDLVFNKLKAHLGVFFKSNIDYDGIVSPDYAVYYSKGIIEDLKFLELLFRNPQYIKEFICRATGIVEGLIRLYTSDLFDIHVAVPPKNEQKEILVYIETASQKIETAIALKQQEIEKLKEYKSSLINGVVTGKVRVC</sequence>
<evidence type="ECO:0000313" key="7">
    <source>
        <dbReference type="Proteomes" id="UP000028531"/>
    </source>
</evidence>
<dbReference type="AlphaFoldDB" id="A0A084JX67"/>
<comment type="similarity">
    <text evidence="1">Belongs to the type-I restriction system S methylase family.</text>
</comment>
<dbReference type="InterPro" id="IPR044946">
    <property type="entry name" value="Restrct_endonuc_typeI_TRD_sf"/>
</dbReference>
<dbReference type="EMBL" id="JPJI01000026">
    <property type="protein sequence ID" value="KEZ93551.1"/>
    <property type="molecule type" value="Genomic_DNA"/>
</dbReference>
<dbReference type="PANTHER" id="PTHR30408:SF12">
    <property type="entry name" value="TYPE I RESTRICTION ENZYME MJAVIII SPECIFICITY SUBUNIT"/>
    <property type="match status" value="1"/>
</dbReference>
<evidence type="ECO:0000259" key="4">
    <source>
        <dbReference type="Pfam" id="PF01420"/>
    </source>
</evidence>
<dbReference type="REBASE" id="93865">
    <property type="entry name" value="S.NulPLRORF4905P"/>
</dbReference>